<evidence type="ECO:0000313" key="12">
    <source>
        <dbReference type="EMBL" id="RDL43386.1"/>
    </source>
</evidence>
<dbReference type="InterPro" id="IPR009056">
    <property type="entry name" value="Cyt_c-like_dom"/>
</dbReference>
<protein>
    <submittedName>
        <fullName evidence="12">Cytochrome c4</fullName>
    </submittedName>
</protein>
<keyword evidence="13" id="KW-1185">Reference proteome</keyword>
<dbReference type="OrthoDB" id="9773456at2"/>
<reference evidence="12 13" key="1">
    <citation type="submission" date="2018-06" db="EMBL/GenBank/DDBJ databases">
        <title>Marinomonas sp. YLB-05 draft genome sequence.</title>
        <authorList>
            <person name="Yu L."/>
            <person name="Tang X."/>
        </authorList>
    </citation>
    <scope>NUCLEOTIDE SEQUENCE [LARGE SCALE GENOMIC DNA]</scope>
    <source>
        <strain evidence="12 13">YLB-05</strain>
    </source>
</reference>
<comment type="PTM">
    <text evidence="8">Binds 2 heme c groups covalently per subunit.</text>
</comment>
<feature type="domain" description="Cytochrome c" evidence="11">
    <location>
        <begin position="22"/>
        <end position="100"/>
    </location>
</feature>
<feature type="binding site" description="covalent" evidence="8">
    <location>
        <position position="130"/>
    </location>
    <ligand>
        <name>heme c</name>
        <dbReference type="ChEBI" id="CHEBI:61717"/>
        <label>2</label>
    </ligand>
</feature>
<feature type="signal peptide" evidence="10">
    <location>
        <begin position="1"/>
        <end position="20"/>
    </location>
</feature>
<comment type="subcellular location">
    <subcellularLocation>
        <location evidence="1">Periplasm</location>
    </subcellularLocation>
</comment>
<keyword evidence="5" id="KW-0574">Periplasm</keyword>
<dbReference type="PANTHER" id="PTHR33751">
    <property type="entry name" value="CBB3-TYPE CYTOCHROME C OXIDASE SUBUNIT FIXP"/>
    <property type="match status" value="1"/>
</dbReference>
<evidence type="ECO:0000256" key="6">
    <source>
        <dbReference type="ARBA" id="ARBA00022982"/>
    </source>
</evidence>
<evidence type="ECO:0000256" key="9">
    <source>
        <dbReference type="PIRSR" id="PIRSR000005-2"/>
    </source>
</evidence>
<dbReference type="Pfam" id="PF00034">
    <property type="entry name" value="Cytochrom_C"/>
    <property type="match status" value="2"/>
</dbReference>
<evidence type="ECO:0000256" key="4">
    <source>
        <dbReference type="ARBA" id="ARBA00022723"/>
    </source>
</evidence>
<dbReference type="AlphaFoldDB" id="A0A370U6I3"/>
<keyword evidence="7 9" id="KW-0408">Iron</keyword>
<evidence type="ECO:0000256" key="1">
    <source>
        <dbReference type="ARBA" id="ARBA00004418"/>
    </source>
</evidence>
<keyword evidence="2" id="KW-0813">Transport</keyword>
<dbReference type="PANTHER" id="PTHR33751:SF9">
    <property type="entry name" value="CYTOCHROME C4"/>
    <property type="match status" value="1"/>
</dbReference>
<comment type="caution">
    <text evidence="12">The sequence shown here is derived from an EMBL/GenBank/DDBJ whole genome shotgun (WGS) entry which is preliminary data.</text>
</comment>
<sequence length="200" mass="20844">MKKVLIGLLIAVGATSVAIAQGNPEAGKPLSAVCGACHGADGNSVAPTWPKLAGQSEQYLLKQMLDIKSGQRNVAQMTGLLTNLSEQNLSDIAAYFANQTTAIGQANPTLVEAGKALYRSGNPNTGVPACMACHGPAGQGLNSAAFPKLSGQHADYTAAQLKLFQSGERNNDASSIMQNIAFKMNDREIEAVSSYIQGLH</sequence>
<evidence type="ECO:0000256" key="8">
    <source>
        <dbReference type="PIRSR" id="PIRSR000005-1"/>
    </source>
</evidence>
<keyword evidence="4 9" id="KW-0479">Metal-binding</keyword>
<name>A0A370U6I3_9GAMM</name>
<keyword evidence="10" id="KW-0732">Signal</keyword>
<feature type="binding site" description="axial binding residue" evidence="9">
    <location>
        <position position="177"/>
    </location>
    <ligand>
        <name>heme c</name>
        <dbReference type="ChEBI" id="CHEBI:61717"/>
        <label>2</label>
    </ligand>
    <ligandPart>
        <name>Fe</name>
        <dbReference type="ChEBI" id="CHEBI:18248"/>
    </ligandPart>
</feature>
<evidence type="ECO:0000313" key="13">
    <source>
        <dbReference type="Proteomes" id="UP000254326"/>
    </source>
</evidence>
<dbReference type="PROSITE" id="PS51007">
    <property type="entry name" value="CYTC"/>
    <property type="match status" value="2"/>
</dbReference>
<keyword evidence="6" id="KW-0249">Electron transport</keyword>
<dbReference type="GO" id="GO:0042597">
    <property type="term" value="C:periplasmic space"/>
    <property type="evidence" value="ECO:0007669"/>
    <property type="project" value="UniProtKB-SubCell"/>
</dbReference>
<dbReference type="GO" id="GO:0005506">
    <property type="term" value="F:iron ion binding"/>
    <property type="evidence" value="ECO:0007669"/>
    <property type="project" value="InterPro"/>
</dbReference>
<dbReference type="InterPro" id="IPR024167">
    <property type="entry name" value="Cytochrome_c4-like"/>
</dbReference>
<evidence type="ECO:0000259" key="11">
    <source>
        <dbReference type="PROSITE" id="PS51007"/>
    </source>
</evidence>
<evidence type="ECO:0000256" key="7">
    <source>
        <dbReference type="ARBA" id="ARBA00023004"/>
    </source>
</evidence>
<feature type="binding site" description="covalent" evidence="8">
    <location>
        <position position="34"/>
    </location>
    <ligand>
        <name>heme c</name>
        <dbReference type="ChEBI" id="CHEBI:61717"/>
        <label>1</label>
    </ligand>
</feature>
<evidence type="ECO:0000256" key="5">
    <source>
        <dbReference type="ARBA" id="ARBA00022764"/>
    </source>
</evidence>
<feature type="binding site" description="covalent" evidence="8">
    <location>
        <position position="133"/>
    </location>
    <ligand>
        <name>heme c</name>
        <dbReference type="ChEBI" id="CHEBI:61717"/>
        <label>2</label>
    </ligand>
</feature>
<dbReference type="Proteomes" id="UP000254326">
    <property type="component" value="Unassembled WGS sequence"/>
</dbReference>
<dbReference type="GO" id="GO:0020037">
    <property type="term" value="F:heme binding"/>
    <property type="evidence" value="ECO:0007669"/>
    <property type="project" value="InterPro"/>
</dbReference>
<dbReference type="RefSeq" id="WP_115469066.1">
    <property type="nucleotide sequence ID" value="NZ_QKRA01000008.1"/>
</dbReference>
<gene>
    <name evidence="12" type="ORF">DN730_15380</name>
</gene>
<dbReference type="SUPFAM" id="SSF46626">
    <property type="entry name" value="Cytochrome c"/>
    <property type="match status" value="2"/>
</dbReference>
<feature type="binding site" description="axial binding residue" evidence="9">
    <location>
        <position position="38"/>
    </location>
    <ligand>
        <name>heme c</name>
        <dbReference type="ChEBI" id="CHEBI:61717"/>
        <label>1</label>
    </ligand>
    <ligandPart>
        <name>Fe</name>
        <dbReference type="ChEBI" id="CHEBI:18248"/>
    </ligandPart>
</feature>
<feature type="domain" description="Cytochrome c" evidence="11">
    <location>
        <begin position="109"/>
        <end position="200"/>
    </location>
</feature>
<evidence type="ECO:0000256" key="3">
    <source>
        <dbReference type="ARBA" id="ARBA00022617"/>
    </source>
</evidence>
<dbReference type="InterPro" id="IPR050597">
    <property type="entry name" value="Cytochrome_c_Oxidase_Subunit"/>
</dbReference>
<feature type="binding site" description="axial binding residue" evidence="9">
    <location>
        <position position="134"/>
    </location>
    <ligand>
        <name>heme c</name>
        <dbReference type="ChEBI" id="CHEBI:61717"/>
        <label>2</label>
    </ligand>
    <ligandPart>
        <name>Fe</name>
        <dbReference type="ChEBI" id="CHEBI:18248"/>
    </ligandPart>
</feature>
<feature type="chain" id="PRO_5016571876" evidence="10">
    <location>
        <begin position="21"/>
        <end position="200"/>
    </location>
</feature>
<dbReference type="InterPro" id="IPR036909">
    <property type="entry name" value="Cyt_c-like_dom_sf"/>
</dbReference>
<evidence type="ECO:0000256" key="10">
    <source>
        <dbReference type="SAM" id="SignalP"/>
    </source>
</evidence>
<keyword evidence="3 8" id="KW-0349">Heme</keyword>
<organism evidence="12 13">
    <name type="scientific">Marinomonas piezotolerans</name>
    <dbReference type="NCBI Taxonomy" id="2213058"/>
    <lineage>
        <taxon>Bacteria</taxon>
        <taxon>Pseudomonadati</taxon>
        <taxon>Pseudomonadota</taxon>
        <taxon>Gammaproteobacteria</taxon>
        <taxon>Oceanospirillales</taxon>
        <taxon>Oceanospirillaceae</taxon>
        <taxon>Marinomonas</taxon>
    </lineage>
</organism>
<feature type="binding site" description="axial binding residue" evidence="9">
    <location>
        <position position="77"/>
    </location>
    <ligand>
        <name>heme c</name>
        <dbReference type="ChEBI" id="CHEBI:61717"/>
        <label>1</label>
    </ligand>
    <ligandPart>
        <name>Fe</name>
        <dbReference type="ChEBI" id="CHEBI:18248"/>
    </ligandPart>
</feature>
<evidence type="ECO:0000256" key="2">
    <source>
        <dbReference type="ARBA" id="ARBA00022448"/>
    </source>
</evidence>
<accession>A0A370U6I3</accession>
<dbReference type="Gene3D" id="1.10.760.10">
    <property type="entry name" value="Cytochrome c-like domain"/>
    <property type="match status" value="2"/>
</dbReference>
<feature type="binding site" description="covalent" evidence="8">
    <location>
        <position position="37"/>
    </location>
    <ligand>
        <name>heme c</name>
        <dbReference type="ChEBI" id="CHEBI:61717"/>
        <label>1</label>
    </ligand>
</feature>
<dbReference type="GO" id="GO:0009055">
    <property type="term" value="F:electron transfer activity"/>
    <property type="evidence" value="ECO:0007669"/>
    <property type="project" value="InterPro"/>
</dbReference>
<proteinExistence type="predicted"/>
<dbReference type="PIRSF" id="PIRSF000005">
    <property type="entry name" value="Cytochrome_c4"/>
    <property type="match status" value="1"/>
</dbReference>
<dbReference type="EMBL" id="QKRA01000008">
    <property type="protein sequence ID" value="RDL43386.1"/>
    <property type="molecule type" value="Genomic_DNA"/>
</dbReference>